<dbReference type="AlphaFoldDB" id="A0A060DGG4"/>
<name>A0A060DGG4_9PROT</name>
<dbReference type="EMBL" id="CP007793">
    <property type="protein sequence ID" value="AIB11820.1"/>
    <property type="molecule type" value="Genomic_DNA"/>
</dbReference>
<accession>A0A060DGG4</accession>
<feature type="coiled-coil region" evidence="1">
    <location>
        <begin position="33"/>
        <end position="60"/>
    </location>
</feature>
<dbReference type="Proteomes" id="UP000027186">
    <property type="component" value="Chromosome"/>
</dbReference>
<reference evidence="2 3" key="1">
    <citation type="journal article" date="2014" name="Genome Announc.">
        <title>Complete Genome Sequence of the Model Rhizosphere Strain Azospirillum brasilense Az39, Successfully Applied in Agriculture.</title>
        <authorList>
            <person name="Rivera D."/>
            <person name="Revale S."/>
            <person name="Molina R."/>
            <person name="Gualpa J."/>
            <person name="Puente M."/>
            <person name="Maroniche G."/>
            <person name="Paris G."/>
            <person name="Baker D."/>
            <person name="Clavijo B."/>
            <person name="McLay K."/>
            <person name="Spaepen S."/>
            <person name="Perticari A."/>
            <person name="Vazquez M."/>
            <person name="Wisniewski-Dye F."/>
            <person name="Watkins C."/>
            <person name="Martinez-Abarca F."/>
            <person name="Vanderleyden J."/>
            <person name="Cassan F."/>
        </authorList>
    </citation>
    <scope>NUCLEOTIDE SEQUENCE [LARGE SCALE GENOMIC DNA]</scope>
    <source>
        <strain evidence="2 3">Az39</strain>
    </source>
</reference>
<keyword evidence="1" id="KW-0175">Coiled coil</keyword>
<protein>
    <submittedName>
        <fullName evidence="2">Uncharacterized protein</fullName>
    </submittedName>
</protein>
<evidence type="ECO:0000256" key="1">
    <source>
        <dbReference type="SAM" id="Coils"/>
    </source>
</evidence>
<sequence length="431" mass="47437">MTTSPAPAPLSARLRSLLEADPVRHSGTAYDVCDQAADLIDTLTARVAELEADRDSWEQQAAHRLDDALAAEARATQAEALLSELARLTGAESHAAAVSVVATMLHGADATAYGGVVRAYADERTARTQAEAVLAAARTKFEKAANAAWRVRQKLESALSAAEAREAAVREALTTVRERLNSPNWYFSNQERDEQNTDIIDAALSSGAQQAQGEPLVFTYTNYRGETGTRRAIPIRVYHGATEWHPEPQWLMEAHDVDKDAVRVFAMQDMGQAQGGDIAWELAELREAAGRVVRETEQDAAGHFIVPEDAIGDLANLLPDEDGDDDGDDEITPAFRTWLQHLEEDVIQGEYGFEPGEFSVFPEYWRQMFTDGLTPQQAYRRALDAFSAGRDEEDRQRKDNWERIQVADAEALAKARASGLLPTETREEGNG</sequence>
<evidence type="ECO:0000313" key="2">
    <source>
        <dbReference type="EMBL" id="AIB11820.1"/>
    </source>
</evidence>
<dbReference type="RefSeq" id="WP_038528029.1">
    <property type="nucleotide sequence ID" value="NZ_CP007793.1"/>
</dbReference>
<gene>
    <name evidence="2" type="ORF">ABAZ39_07375</name>
</gene>
<evidence type="ECO:0000313" key="3">
    <source>
        <dbReference type="Proteomes" id="UP000027186"/>
    </source>
</evidence>
<proteinExistence type="predicted"/>
<dbReference type="KEGG" id="abq:ABAZ39_07375"/>
<organism evidence="2 3">
    <name type="scientific">Azospirillum argentinense</name>
    <dbReference type="NCBI Taxonomy" id="2970906"/>
    <lineage>
        <taxon>Bacteria</taxon>
        <taxon>Pseudomonadati</taxon>
        <taxon>Pseudomonadota</taxon>
        <taxon>Alphaproteobacteria</taxon>
        <taxon>Rhodospirillales</taxon>
        <taxon>Azospirillaceae</taxon>
        <taxon>Azospirillum</taxon>
    </lineage>
</organism>